<accession>A0A501W7A0</accession>
<dbReference type="InterPro" id="IPR008927">
    <property type="entry name" value="6-PGluconate_DH-like_C_sf"/>
</dbReference>
<feature type="domain" description="Ketopantoate reductase C-terminal" evidence="11">
    <location>
        <begin position="189"/>
        <end position="310"/>
    </location>
</feature>
<keyword evidence="13" id="KW-1185">Reference proteome</keyword>
<dbReference type="InterPro" id="IPR013332">
    <property type="entry name" value="KPR_N"/>
</dbReference>
<evidence type="ECO:0000313" key="12">
    <source>
        <dbReference type="EMBL" id="TPE45813.1"/>
    </source>
</evidence>
<proteinExistence type="inferred from homology"/>
<comment type="similarity">
    <text evidence="2 9">Belongs to the ketopantoate reductase family.</text>
</comment>
<evidence type="ECO:0000256" key="4">
    <source>
        <dbReference type="ARBA" id="ARBA00019465"/>
    </source>
</evidence>
<evidence type="ECO:0000256" key="1">
    <source>
        <dbReference type="ARBA" id="ARBA00004994"/>
    </source>
</evidence>
<evidence type="ECO:0000256" key="3">
    <source>
        <dbReference type="ARBA" id="ARBA00013014"/>
    </source>
</evidence>
<evidence type="ECO:0000256" key="7">
    <source>
        <dbReference type="ARBA" id="ARBA00032024"/>
    </source>
</evidence>
<comment type="function">
    <text evidence="9">Catalyzes the NADPH-dependent reduction of ketopantoate into pantoic acid.</text>
</comment>
<dbReference type="RefSeq" id="WP_140618148.1">
    <property type="nucleotide sequence ID" value="NZ_VFRQ01000001.1"/>
</dbReference>
<keyword evidence="6 9" id="KW-0560">Oxidoreductase</keyword>
<dbReference type="GO" id="GO:0008677">
    <property type="term" value="F:2-dehydropantoate 2-reductase activity"/>
    <property type="evidence" value="ECO:0007669"/>
    <property type="project" value="UniProtKB-EC"/>
</dbReference>
<comment type="catalytic activity">
    <reaction evidence="8 9">
        <text>(R)-pantoate + NADP(+) = 2-dehydropantoate + NADPH + H(+)</text>
        <dbReference type="Rhea" id="RHEA:16233"/>
        <dbReference type="ChEBI" id="CHEBI:11561"/>
        <dbReference type="ChEBI" id="CHEBI:15378"/>
        <dbReference type="ChEBI" id="CHEBI:15980"/>
        <dbReference type="ChEBI" id="CHEBI:57783"/>
        <dbReference type="ChEBI" id="CHEBI:58349"/>
        <dbReference type="EC" id="1.1.1.169"/>
    </reaction>
</comment>
<dbReference type="SUPFAM" id="SSF48179">
    <property type="entry name" value="6-phosphogluconate dehydrogenase C-terminal domain-like"/>
    <property type="match status" value="1"/>
</dbReference>
<dbReference type="Gene3D" id="3.40.50.720">
    <property type="entry name" value="NAD(P)-binding Rossmann-like Domain"/>
    <property type="match status" value="1"/>
</dbReference>
<dbReference type="InterPro" id="IPR036291">
    <property type="entry name" value="NAD(P)-bd_dom_sf"/>
</dbReference>
<dbReference type="GO" id="GO:0005737">
    <property type="term" value="C:cytoplasm"/>
    <property type="evidence" value="ECO:0007669"/>
    <property type="project" value="TreeGrafter"/>
</dbReference>
<keyword evidence="9" id="KW-0566">Pantothenate biosynthesis</keyword>
<dbReference type="InterPro" id="IPR013328">
    <property type="entry name" value="6PGD_dom2"/>
</dbReference>
<name>A0A501W7A0_9BACT</name>
<dbReference type="EC" id="1.1.1.169" evidence="3 9"/>
<dbReference type="EMBL" id="VFRQ01000001">
    <property type="protein sequence ID" value="TPE45813.1"/>
    <property type="molecule type" value="Genomic_DNA"/>
</dbReference>
<evidence type="ECO:0000256" key="2">
    <source>
        <dbReference type="ARBA" id="ARBA00007870"/>
    </source>
</evidence>
<evidence type="ECO:0000256" key="8">
    <source>
        <dbReference type="ARBA" id="ARBA00048793"/>
    </source>
</evidence>
<dbReference type="GO" id="GO:0015940">
    <property type="term" value="P:pantothenate biosynthetic process"/>
    <property type="evidence" value="ECO:0007669"/>
    <property type="project" value="UniProtKB-UniPathway"/>
</dbReference>
<evidence type="ECO:0000259" key="10">
    <source>
        <dbReference type="Pfam" id="PF02558"/>
    </source>
</evidence>
<dbReference type="OrthoDB" id="9796561at2"/>
<evidence type="ECO:0000256" key="5">
    <source>
        <dbReference type="ARBA" id="ARBA00022857"/>
    </source>
</evidence>
<dbReference type="SUPFAM" id="SSF51735">
    <property type="entry name" value="NAD(P)-binding Rossmann-fold domains"/>
    <property type="match status" value="1"/>
</dbReference>
<organism evidence="12 13">
    <name type="scientific">Pontibacter mangrovi</name>
    <dbReference type="NCBI Taxonomy" id="2589816"/>
    <lineage>
        <taxon>Bacteria</taxon>
        <taxon>Pseudomonadati</taxon>
        <taxon>Bacteroidota</taxon>
        <taxon>Cytophagia</taxon>
        <taxon>Cytophagales</taxon>
        <taxon>Hymenobacteraceae</taxon>
        <taxon>Pontibacter</taxon>
    </lineage>
</organism>
<evidence type="ECO:0000256" key="6">
    <source>
        <dbReference type="ARBA" id="ARBA00023002"/>
    </source>
</evidence>
<dbReference type="Proteomes" id="UP000316727">
    <property type="component" value="Unassembled WGS sequence"/>
</dbReference>
<sequence length="311" mass="35347">MENQKYRIAVVGIGGVGGYYGGRLAQRFAGDDKYEIIFVARGAHKEKIEQEGLKLELEQETLTVLPDVVTDKPGELGQLDLILFCVKSYSLEQVAEQFAPSITSETMILPLLNGVESIEYLQRRFPEAQVLWGCVYIISSIKAPGVVQVQGKYNRLVWGNPKLPQDKLQHIKWLFDDAGINHEYYEQEVEAKVWEKFSFISPVASLTSLTHQSMGRIMEQEPLRQQLQQLMQELVQVAKAKGIHLPQDMVARNLAVVEKLPQGATSSMERDFADGNRTELENLTGYIVREAEKYRVEVPIYEQVYRELKGL</sequence>
<dbReference type="PANTHER" id="PTHR21708">
    <property type="entry name" value="PROBABLE 2-DEHYDROPANTOATE 2-REDUCTASE"/>
    <property type="match status" value="1"/>
</dbReference>
<dbReference type="Pfam" id="PF02558">
    <property type="entry name" value="ApbA"/>
    <property type="match status" value="1"/>
</dbReference>
<dbReference type="InterPro" id="IPR051402">
    <property type="entry name" value="KPR-Related"/>
</dbReference>
<comment type="caution">
    <text evidence="12">The sequence shown here is derived from an EMBL/GenBank/DDBJ whole genome shotgun (WGS) entry which is preliminary data.</text>
</comment>
<comment type="pathway">
    <text evidence="1 9">Cofactor biosynthesis; (R)-pantothenate biosynthesis; (R)-pantoate from 3-methyl-2-oxobutanoate: step 2/2.</text>
</comment>
<reference evidence="12 13" key="1">
    <citation type="submission" date="2019-06" db="EMBL/GenBank/DDBJ databases">
        <title>A novel bacterium of genus Pontibacter, isolated from marine sediment.</title>
        <authorList>
            <person name="Huang H."/>
            <person name="Mo K."/>
            <person name="Hu Y."/>
        </authorList>
    </citation>
    <scope>NUCLEOTIDE SEQUENCE [LARGE SCALE GENOMIC DNA]</scope>
    <source>
        <strain evidence="12 13">HB172049</strain>
    </source>
</reference>
<dbReference type="InterPro" id="IPR013752">
    <property type="entry name" value="KPA_reductase"/>
</dbReference>
<dbReference type="InterPro" id="IPR003710">
    <property type="entry name" value="ApbA"/>
</dbReference>
<dbReference type="Gene3D" id="1.10.1040.10">
    <property type="entry name" value="N-(1-d-carboxylethyl)-l-norvaline Dehydrogenase, domain 2"/>
    <property type="match status" value="1"/>
</dbReference>
<dbReference type="AlphaFoldDB" id="A0A501W7A0"/>
<dbReference type="NCBIfam" id="TIGR00745">
    <property type="entry name" value="apbA_panE"/>
    <property type="match status" value="1"/>
</dbReference>
<keyword evidence="5 9" id="KW-0521">NADP</keyword>
<dbReference type="Pfam" id="PF08546">
    <property type="entry name" value="ApbA_C"/>
    <property type="match status" value="1"/>
</dbReference>
<feature type="domain" description="Ketopantoate reductase N-terminal" evidence="10">
    <location>
        <begin position="8"/>
        <end position="160"/>
    </location>
</feature>
<evidence type="ECO:0000313" key="13">
    <source>
        <dbReference type="Proteomes" id="UP000316727"/>
    </source>
</evidence>
<evidence type="ECO:0000256" key="9">
    <source>
        <dbReference type="RuleBase" id="RU362068"/>
    </source>
</evidence>
<gene>
    <name evidence="12" type="ORF">FJM65_00240</name>
</gene>
<dbReference type="UniPathway" id="UPA00028">
    <property type="reaction ID" value="UER00004"/>
</dbReference>
<protein>
    <recommendedName>
        <fullName evidence="4 9">2-dehydropantoate 2-reductase</fullName>
        <ecNumber evidence="3 9">1.1.1.169</ecNumber>
    </recommendedName>
    <alternativeName>
        <fullName evidence="7 9">Ketopantoate reductase</fullName>
    </alternativeName>
</protein>
<evidence type="ECO:0000259" key="11">
    <source>
        <dbReference type="Pfam" id="PF08546"/>
    </source>
</evidence>
<dbReference type="FunFam" id="1.10.1040.10:FF:000017">
    <property type="entry name" value="2-dehydropantoate 2-reductase"/>
    <property type="match status" value="1"/>
</dbReference>
<dbReference type="PANTHER" id="PTHR21708:SF26">
    <property type="entry name" value="2-DEHYDROPANTOATE 2-REDUCTASE"/>
    <property type="match status" value="1"/>
</dbReference>